<dbReference type="GO" id="GO:0016020">
    <property type="term" value="C:membrane"/>
    <property type="evidence" value="ECO:0007669"/>
    <property type="project" value="UniProtKB-SubCell"/>
</dbReference>
<dbReference type="EMBL" id="AJXU01000054">
    <property type="protein sequence ID" value="EIL88378.1"/>
    <property type="molecule type" value="Genomic_DNA"/>
</dbReference>
<keyword evidence="9" id="KW-1185">Reference proteome</keyword>
<dbReference type="InterPro" id="IPR045584">
    <property type="entry name" value="Pilin-like"/>
</dbReference>
<evidence type="ECO:0000256" key="3">
    <source>
        <dbReference type="ARBA" id="ARBA00022692"/>
    </source>
</evidence>
<dbReference type="NCBIfam" id="TIGR02532">
    <property type="entry name" value="IV_pilin_GFxxxE"/>
    <property type="match status" value="1"/>
</dbReference>
<feature type="region of interest" description="Disordered" evidence="6">
    <location>
        <begin position="118"/>
        <end position="138"/>
    </location>
</feature>
<dbReference type="GO" id="GO:0015627">
    <property type="term" value="C:type II protein secretion system complex"/>
    <property type="evidence" value="ECO:0007669"/>
    <property type="project" value="InterPro"/>
</dbReference>
<reference evidence="8 9" key="1">
    <citation type="journal article" date="2012" name="J. Bacteriol.">
        <title>Genome sequences for six rhodanobacter strains, isolated from soils and the terrestrial subsurface, with variable denitrification capabilities.</title>
        <authorList>
            <person name="Kostka J.E."/>
            <person name="Green S.J."/>
            <person name="Rishishwar L."/>
            <person name="Prakash O."/>
            <person name="Katz L.S."/>
            <person name="Marino-Ramirez L."/>
            <person name="Jordan I.K."/>
            <person name="Munk C."/>
            <person name="Ivanova N."/>
            <person name="Mikhailova N."/>
            <person name="Watson D.B."/>
            <person name="Brown S.D."/>
            <person name="Palumbo A.V."/>
            <person name="Brooks S.C."/>
        </authorList>
    </citation>
    <scope>NUCLEOTIDE SEQUENCE [LARGE SCALE GENOMIC DNA]</scope>
    <source>
        <strain evidence="9">Jip2T</strain>
    </source>
</reference>
<accession>I4VMD7</accession>
<protein>
    <submittedName>
        <fullName evidence="8">Type 4 fimbrial biogenesis protein PilE</fullName>
    </submittedName>
</protein>
<dbReference type="InterPro" id="IPR031982">
    <property type="entry name" value="PilE-like"/>
</dbReference>
<dbReference type="Pfam" id="PF16732">
    <property type="entry name" value="ComP_DUS"/>
    <property type="match status" value="1"/>
</dbReference>
<sequence length="138" mass="15157">MRRQLGFTLLELMIVVVIISILSALAISSYRSYVVRTHRTDAQRTLLDLAGRQERFYYSHNAYTDTLADLSGSNTMVGNGQYYTISIPSASSTDYTITATAAGNQRRDDALCQTLSLERSGTQSSTGSTANDPKCWGN</sequence>
<keyword evidence="2" id="KW-0488">Methylation</keyword>
<evidence type="ECO:0000313" key="8">
    <source>
        <dbReference type="EMBL" id="EIL88378.1"/>
    </source>
</evidence>
<comment type="caution">
    <text evidence="8">The sequence shown here is derived from an EMBL/GenBank/DDBJ whole genome shotgun (WGS) entry which is preliminary data.</text>
</comment>
<dbReference type="Proteomes" id="UP000004210">
    <property type="component" value="Unassembled WGS sequence"/>
</dbReference>
<evidence type="ECO:0000313" key="9">
    <source>
        <dbReference type="Proteomes" id="UP000004210"/>
    </source>
</evidence>
<evidence type="ECO:0000256" key="4">
    <source>
        <dbReference type="ARBA" id="ARBA00022989"/>
    </source>
</evidence>
<dbReference type="InterPro" id="IPR002416">
    <property type="entry name" value="T2SS_protein-GspH"/>
</dbReference>
<keyword evidence="5 7" id="KW-0472">Membrane</keyword>
<organism evidence="8 9">
    <name type="scientific">Rhodanobacter fulvus Jip2</name>
    <dbReference type="NCBI Taxonomy" id="1163408"/>
    <lineage>
        <taxon>Bacteria</taxon>
        <taxon>Pseudomonadati</taxon>
        <taxon>Pseudomonadota</taxon>
        <taxon>Gammaproteobacteria</taxon>
        <taxon>Lysobacterales</taxon>
        <taxon>Rhodanobacteraceae</taxon>
        <taxon>Rhodanobacter</taxon>
    </lineage>
</organism>
<evidence type="ECO:0000256" key="1">
    <source>
        <dbReference type="ARBA" id="ARBA00004167"/>
    </source>
</evidence>
<dbReference type="GO" id="GO:0043683">
    <property type="term" value="P:type IV pilus assembly"/>
    <property type="evidence" value="ECO:0007669"/>
    <property type="project" value="InterPro"/>
</dbReference>
<dbReference type="eggNOG" id="COG4968">
    <property type="taxonomic scope" value="Bacteria"/>
</dbReference>
<keyword evidence="4 7" id="KW-1133">Transmembrane helix</keyword>
<dbReference type="PRINTS" id="PR00885">
    <property type="entry name" value="BCTERIALGSPH"/>
</dbReference>
<dbReference type="Pfam" id="PF07963">
    <property type="entry name" value="N_methyl"/>
    <property type="match status" value="1"/>
</dbReference>
<dbReference type="AlphaFoldDB" id="I4VMD7"/>
<name>I4VMD7_9GAMM</name>
<evidence type="ECO:0000256" key="2">
    <source>
        <dbReference type="ARBA" id="ARBA00022481"/>
    </source>
</evidence>
<dbReference type="Gene3D" id="3.30.700.10">
    <property type="entry name" value="Glycoprotein, Type 4 Pilin"/>
    <property type="match status" value="1"/>
</dbReference>
<evidence type="ECO:0000256" key="5">
    <source>
        <dbReference type="ARBA" id="ARBA00023136"/>
    </source>
</evidence>
<dbReference type="STRING" id="1163408.UU9_13057"/>
<evidence type="ECO:0000256" key="7">
    <source>
        <dbReference type="SAM" id="Phobius"/>
    </source>
</evidence>
<dbReference type="OrthoDB" id="5296638at2"/>
<dbReference type="RefSeq" id="WP_007082240.1">
    <property type="nucleotide sequence ID" value="NZ_AJXU01000054.1"/>
</dbReference>
<dbReference type="GO" id="GO:0015628">
    <property type="term" value="P:protein secretion by the type II secretion system"/>
    <property type="evidence" value="ECO:0007669"/>
    <property type="project" value="InterPro"/>
</dbReference>
<gene>
    <name evidence="8" type="ORF">UU9_13057</name>
</gene>
<evidence type="ECO:0000256" key="6">
    <source>
        <dbReference type="SAM" id="MobiDB-lite"/>
    </source>
</evidence>
<dbReference type="SUPFAM" id="SSF54523">
    <property type="entry name" value="Pili subunits"/>
    <property type="match status" value="1"/>
</dbReference>
<dbReference type="InterPro" id="IPR012902">
    <property type="entry name" value="N_methyl_site"/>
</dbReference>
<comment type="subcellular location">
    <subcellularLocation>
        <location evidence="1">Membrane</location>
        <topology evidence="1">Single-pass membrane protein</topology>
    </subcellularLocation>
</comment>
<feature type="compositionally biased region" description="Polar residues" evidence="6">
    <location>
        <begin position="118"/>
        <end position="131"/>
    </location>
</feature>
<proteinExistence type="predicted"/>
<keyword evidence="3 7" id="KW-0812">Transmembrane</keyword>
<feature type="transmembrane region" description="Helical" evidence="7">
    <location>
        <begin position="12"/>
        <end position="30"/>
    </location>
</feature>